<dbReference type="SUPFAM" id="SSF53850">
    <property type="entry name" value="Periplasmic binding protein-like II"/>
    <property type="match status" value="1"/>
</dbReference>
<keyword evidence="7" id="KW-1185">Reference proteome</keyword>
<comment type="similarity">
    <text evidence="1">Belongs to the LysR transcriptional regulatory family.</text>
</comment>
<sequence length="291" mass="31932">MLDRIRSFLAVLEAGSVNRAAGQLGIAQPTLSRHIQSLEQEIGGPLFERDNKGMLPTDLGFHLRDSFEPIIKNYDLALADVCAFAQGRQQQLRVGYLGMAASKFLNPALSKLKAAHPDIQLLLFDQTPAEQLQALQAGKLDVALIGQEGAAQTNDFYKRRAAKLGVCAALPSEHPLAAEPELSLAQLKGERFIGVTPKDVPGRNHWMTELCSQAGFKPRFIKNSESVTETFTLIAGENAVTLLPDYISSPPPPGVVFCRLTDKWAHWELFVLRQRGRGSAPARQLVDWIGI</sequence>
<reference evidence="6 7" key="1">
    <citation type="submission" date="2023-11" db="EMBL/GenBank/DDBJ databases">
        <title>Coraliomargarita sp. nov., isolated from marine algae.</title>
        <authorList>
            <person name="Lee J.K."/>
            <person name="Baek J.H."/>
            <person name="Kim J.M."/>
            <person name="Choi D.G."/>
            <person name="Jeon C.O."/>
        </authorList>
    </citation>
    <scope>NUCLEOTIDE SEQUENCE [LARGE SCALE GENOMIC DNA]</scope>
    <source>
        <strain evidence="6 7">J2-16</strain>
    </source>
</reference>
<dbReference type="PRINTS" id="PR00039">
    <property type="entry name" value="HTHLYSR"/>
</dbReference>
<keyword evidence="4" id="KW-0804">Transcription</keyword>
<dbReference type="InterPro" id="IPR000847">
    <property type="entry name" value="LysR_HTH_N"/>
</dbReference>
<evidence type="ECO:0000256" key="2">
    <source>
        <dbReference type="ARBA" id="ARBA00023015"/>
    </source>
</evidence>
<dbReference type="PROSITE" id="PS50931">
    <property type="entry name" value="HTH_LYSR"/>
    <property type="match status" value="1"/>
</dbReference>
<name>A0ABZ0RMP6_9BACT</name>
<keyword evidence="3" id="KW-0238">DNA-binding</keyword>
<dbReference type="PANTHER" id="PTHR30346">
    <property type="entry name" value="TRANSCRIPTIONAL DUAL REGULATOR HCAR-RELATED"/>
    <property type="match status" value="1"/>
</dbReference>
<protein>
    <submittedName>
        <fullName evidence="6">LysR family transcriptional regulator</fullName>
    </submittedName>
</protein>
<evidence type="ECO:0000313" key="6">
    <source>
        <dbReference type="EMBL" id="WPJ97499.1"/>
    </source>
</evidence>
<gene>
    <name evidence="6" type="ORF">SH580_07220</name>
</gene>
<evidence type="ECO:0000256" key="1">
    <source>
        <dbReference type="ARBA" id="ARBA00009437"/>
    </source>
</evidence>
<dbReference type="SUPFAM" id="SSF46785">
    <property type="entry name" value="Winged helix' DNA-binding domain"/>
    <property type="match status" value="1"/>
</dbReference>
<feature type="domain" description="HTH lysR-type" evidence="5">
    <location>
        <begin position="1"/>
        <end position="57"/>
    </location>
</feature>
<dbReference type="Proteomes" id="UP001324993">
    <property type="component" value="Chromosome"/>
</dbReference>
<dbReference type="PANTHER" id="PTHR30346:SF17">
    <property type="entry name" value="LYSR FAMILY TRANSCRIPTIONAL REGULATOR"/>
    <property type="match status" value="1"/>
</dbReference>
<evidence type="ECO:0000256" key="3">
    <source>
        <dbReference type="ARBA" id="ARBA00023125"/>
    </source>
</evidence>
<dbReference type="InterPro" id="IPR036390">
    <property type="entry name" value="WH_DNA-bd_sf"/>
</dbReference>
<dbReference type="Pfam" id="PF03466">
    <property type="entry name" value="LysR_substrate"/>
    <property type="match status" value="1"/>
</dbReference>
<proteinExistence type="inferred from homology"/>
<dbReference type="Pfam" id="PF00126">
    <property type="entry name" value="HTH_1"/>
    <property type="match status" value="1"/>
</dbReference>
<evidence type="ECO:0000313" key="7">
    <source>
        <dbReference type="Proteomes" id="UP001324993"/>
    </source>
</evidence>
<accession>A0ABZ0RMP6</accession>
<evidence type="ECO:0000259" key="5">
    <source>
        <dbReference type="PROSITE" id="PS50931"/>
    </source>
</evidence>
<evidence type="ECO:0000256" key="4">
    <source>
        <dbReference type="ARBA" id="ARBA00023163"/>
    </source>
</evidence>
<dbReference type="InterPro" id="IPR005119">
    <property type="entry name" value="LysR_subst-bd"/>
</dbReference>
<dbReference type="InterPro" id="IPR036388">
    <property type="entry name" value="WH-like_DNA-bd_sf"/>
</dbReference>
<dbReference type="RefSeq" id="WP_319834341.1">
    <property type="nucleotide sequence ID" value="NZ_CP138858.1"/>
</dbReference>
<keyword evidence="2" id="KW-0805">Transcription regulation</keyword>
<organism evidence="6 7">
    <name type="scientific">Coraliomargarita algicola</name>
    <dbReference type="NCBI Taxonomy" id="3092156"/>
    <lineage>
        <taxon>Bacteria</taxon>
        <taxon>Pseudomonadati</taxon>
        <taxon>Verrucomicrobiota</taxon>
        <taxon>Opitutia</taxon>
        <taxon>Puniceicoccales</taxon>
        <taxon>Coraliomargaritaceae</taxon>
        <taxon>Coraliomargarita</taxon>
    </lineage>
</organism>
<dbReference type="EMBL" id="CP138858">
    <property type="protein sequence ID" value="WPJ97499.1"/>
    <property type="molecule type" value="Genomic_DNA"/>
</dbReference>
<dbReference type="Gene3D" id="1.10.10.10">
    <property type="entry name" value="Winged helix-like DNA-binding domain superfamily/Winged helix DNA-binding domain"/>
    <property type="match status" value="1"/>
</dbReference>
<dbReference type="Gene3D" id="3.40.190.10">
    <property type="entry name" value="Periplasmic binding protein-like II"/>
    <property type="match status" value="2"/>
</dbReference>
<dbReference type="CDD" id="cd08414">
    <property type="entry name" value="PBP2_LTTR_aromatics_like"/>
    <property type="match status" value="1"/>
</dbReference>